<keyword evidence="1" id="KW-0808">Transferase</keyword>
<evidence type="ECO:0000313" key="1">
    <source>
        <dbReference type="EMBL" id="TDF72711.1"/>
    </source>
</evidence>
<comment type="caution">
    <text evidence="1">The sequence shown here is derived from an EMBL/GenBank/DDBJ whole genome shotgun (WGS) entry which is preliminary data.</text>
</comment>
<proteinExistence type="predicted"/>
<accession>A0AC61QIB6</accession>
<sequence length="367" mass="41021">MLYHLLYPLSKYSIVFNVFRYITFRSIGAFVTALLFVLIAGPPLVKFLKGQSAVELIDEDKPKRHKAKEGTPTMGGLIILFGLLIASLLWNDLTNRPILMMYLTAVWLGVLGFLDDYLKNFLKISKGLLPKYKLWGQIGVGLFLTLAIYFSTNVVDNVTQIQIPFLKNTYLQLGWLFIPIMVIYITGISNAVNLTDGLDGLAAGVMIFSALGLGIMSYLKGNYVIANYLKLEFIPTAGELTVFIAGLIGALIGFLWFNAYPAEVFMGDTGSLTLGGILAVLSILLKEQIFFLIIGFLFIAETLSVIIQRTHFRYTKKKYGTGKRVFLCAPIHHHFEMKGMHESKIVIRFWIVATLLLAIGLSTIKLR</sequence>
<evidence type="ECO:0000313" key="2">
    <source>
        <dbReference type="Proteomes" id="UP000294588"/>
    </source>
</evidence>
<dbReference type="EC" id="2.7.8.13" evidence="1"/>
<name>A0AC61QIB6_9BACT</name>
<organism evidence="1 2">
    <name type="scientific">Candidatus Syntrophosphaera thermopropionivorans</name>
    <dbReference type="NCBI Taxonomy" id="2593015"/>
    <lineage>
        <taxon>Bacteria</taxon>
        <taxon>Pseudomonadati</taxon>
        <taxon>Candidatus Cloacimonadota</taxon>
        <taxon>Candidatus Cloacimonadia</taxon>
        <taxon>Candidatus Cloacimonadales</taxon>
        <taxon>Candidatus Cloacimonadaceae</taxon>
        <taxon>Candidatus Syntrophosphaera</taxon>
    </lineage>
</organism>
<reference evidence="1" key="1">
    <citation type="submission" date="2019-03" db="EMBL/GenBank/DDBJ databases">
        <title>Candidatus Syntrophosphaera thermopropionivorans: a novel player in syntrophic propionate oxidation during anaerobic digestion.</title>
        <authorList>
            <person name="Dyksma S."/>
        </authorList>
    </citation>
    <scope>NUCLEOTIDE SEQUENCE</scope>
    <source>
        <strain evidence="1">W5</strain>
    </source>
</reference>
<dbReference type="Proteomes" id="UP000294588">
    <property type="component" value="Unassembled WGS sequence"/>
</dbReference>
<gene>
    <name evidence="1" type="ORF">E0946_05695</name>
</gene>
<protein>
    <submittedName>
        <fullName evidence="1">Phospho-N-acetylmuramoyl-pentapeptide-transferase</fullName>
        <ecNumber evidence="1">2.7.8.13</ecNumber>
    </submittedName>
</protein>
<keyword evidence="2" id="KW-1185">Reference proteome</keyword>
<dbReference type="EMBL" id="SMOG01000019">
    <property type="protein sequence ID" value="TDF72711.1"/>
    <property type="molecule type" value="Genomic_DNA"/>
</dbReference>